<dbReference type="Gene3D" id="3.40.50.2300">
    <property type="match status" value="2"/>
</dbReference>
<dbReference type="InterPro" id="IPR028082">
    <property type="entry name" value="Peripla_BP_I"/>
</dbReference>
<dbReference type="OrthoDB" id="9776955at2"/>
<protein>
    <submittedName>
        <fullName evidence="2">Putative ABC transport system substrate-binding protein</fullName>
    </submittedName>
</protein>
<feature type="signal peptide" evidence="1">
    <location>
        <begin position="1"/>
        <end position="23"/>
    </location>
</feature>
<dbReference type="RefSeq" id="WP_133616272.1">
    <property type="nucleotide sequence ID" value="NZ_SNYA01000003.1"/>
</dbReference>
<dbReference type="SUPFAM" id="SSF53822">
    <property type="entry name" value="Periplasmic binding protein-like I"/>
    <property type="match status" value="1"/>
</dbReference>
<dbReference type="EMBL" id="SNYA01000003">
    <property type="protein sequence ID" value="TDP93138.1"/>
    <property type="molecule type" value="Genomic_DNA"/>
</dbReference>
<evidence type="ECO:0000256" key="1">
    <source>
        <dbReference type="SAM" id="SignalP"/>
    </source>
</evidence>
<dbReference type="Pfam" id="PF04392">
    <property type="entry name" value="ABC_sub_bind"/>
    <property type="match status" value="1"/>
</dbReference>
<reference evidence="2 3" key="1">
    <citation type="submission" date="2019-03" db="EMBL/GenBank/DDBJ databases">
        <title>Genomic analyses of the natural microbiome of Caenorhabditis elegans.</title>
        <authorList>
            <person name="Samuel B."/>
        </authorList>
    </citation>
    <scope>NUCLEOTIDE SEQUENCE [LARGE SCALE GENOMIC DNA]</scope>
    <source>
        <strain evidence="2 3">JUb18</strain>
    </source>
</reference>
<feature type="chain" id="PRO_5039151911" evidence="1">
    <location>
        <begin position="24"/>
        <end position="341"/>
    </location>
</feature>
<dbReference type="InterPro" id="IPR007487">
    <property type="entry name" value="ABC_transpt-TYRBP-like"/>
</dbReference>
<dbReference type="PANTHER" id="PTHR35271:SF1">
    <property type="entry name" value="ABC TRANSPORTER, SUBSTRATE-BINDING LIPOPROTEIN"/>
    <property type="match status" value="1"/>
</dbReference>
<organism evidence="2 3">
    <name type="scientific">Leucobacter luti</name>
    <dbReference type="NCBI Taxonomy" id="340320"/>
    <lineage>
        <taxon>Bacteria</taxon>
        <taxon>Bacillati</taxon>
        <taxon>Actinomycetota</taxon>
        <taxon>Actinomycetes</taxon>
        <taxon>Micrococcales</taxon>
        <taxon>Microbacteriaceae</taxon>
        <taxon>Leucobacter</taxon>
    </lineage>
</organism>
<name>A0A4V6PVP6_9MICO</name>
<dbReference type="CDD" id="cd06325">
    <property type="entry name" value="PBP1_ABC_unchar_transporter"/>
    <property type="match status" value="1"/>
</dbReference>
<evidence type="ECO:0000313" key="3">
    <source>
        <dbReference type="Proteomes" id="UP000295601"/>
    </source>
</evidence>
<dbReference type="AlphaFoldDB" id="A0A4V6PVP6"/>
<accession>A0A4V6PVP6</accession>
<comment type="caution">
    <text evidence="2">The sequence shown here is derived from an EMBL/GenBank/DDBJ whole genome shotgun (WGS) entry which is preliminary data.</text>
</comment>
<evidence type="ECO:0000313" key="2">
    <source>
        <dbReference type="EMBL" id="TDP93138.1"/>
    </source>
</evidence>
<keyword evidence="1" id="KW-0732">Signal</keyword>
<sequence>MAITRFRHRTLAVVGLAAATALALSGCTSGTSGADGASGDAAGDAKITVGISQFVQHTALDAAAEGFKQAFIDAGYVDGETVVFDEKNANAEVATATTIAQTFATDGADLVLAIATPSAQAAAQNLADVPVVFTAVTDPVAADLVASVDKPGGNITGTSDMSPVADQIALIQEIKPDAKKIGVVYGSGEVNSSVQVELARAAAKKLGMEVVEATVTNASELMQATESLGDVDAIYTPSDNLVASGIGAIVGVAEDKGILVVGSDSTHVEGGAAATVGIDYTKLGHQTGEMAVRILKDGEDPATMAVETSKDTELTVNLGAAKRLGVELPAELVDRAVNVIK</sequence>
<dbReference type="PANTHER" id="PTHR35271">
    <property type="entry name" value="ABC TRANSPORTER, SUBSTRATE-BINDING LIPOPROTEIN-RELATED"/>
    <property type="match status" value="1"/>
</dbReference>
<dbReference type="PROSITE" id="PS51257">
    <property type="entry name" value="PROKAR_LIPOPROTEIN"/>
    <property type="match status" value="1"/>
</dbReference>
<keyword evidence="3" id="KW-1185">Reference proteome</keyword>
<dbReference type="Proteomes" id="UP000295601">
    <property type="component" value="Unassembled WGS sequence"/>
</dbReference>
<gene>
    <name evidence="2" type="ORF">EDF62_1114</name>
</gene>
<proteinExistence type="predicted"/>